<proteinExistence type="predicted"/>
<feature type="transmembrane region" description="Helical" evidence="1">
    <location>
        <begin position="154"/>
        <end position="175"/>
    </location>
</feature>
<organism evidence="2 3">
    <name type="scientific">Acinetobacter lanii</name>
    <dbReference type="NCBI Taxonomy" id="2715163"/>
    <lineage>
        <taxon>Bacteria</taxon>
        <taxon>Pseudomonadati</taxon>
        <taxon>Pseudomonadota</taxon>
        <taxon>Gammaproteobacteria</taxon>
        <taxon>Moraxellales</taxon>
        <taxon>Moraxellaceae</taxon>
        <taxon>Acinetobacter</taxon>
    </lineage>
</organism>
<feature type="transmembrane region" description="Helical" evidence="1">
    <location>
        <begin position="58"/>
        <end position="77"/>
    </location>
</feature>
<reference evidence="2 3" key="1">
    <citation type="submission" date="2020-03" db="EMBL/GenBank/DDBJ databases">
        <authorList>
            <person name="Zhu W."/>
        </authorList>
    </citation>
    <scope>NUCLEOTIDE SEQUENCE [LARGE SCALE GENOMIC DNA]</scope>
    <source>
        <strain evidence="2 3">185</strain>
    </source>
</reference>
<dbReference type="RefSeq" id="WP_166326200.1">
    <property type="nucleotide sequence ID" value="NZ_CP049916.1"/>
</dbReference>
<evidence type="ECO:0000256" key="1">
    <source>
        <dbReference type="SAM" id="Phobius"/>
    </source>
</evidence>
<dbReference type="KEGG" id="alj:G8D99_11885"/>
<keyword evidence="1" id="KW-0812">Transmembrane</keyword>
<feature type="transmembrane region" description="Helical" evidence="1">
    <location>
        <begin position="97"/>
        <end position="124"/>
    </location>
</feature>
<protein>
    <recommendedName>
        <fullName evidence="4">DUF4234 domain-containing protein</fullName>
    </recommendedName>
</protein>
<dbReference type="Proteomes" id="UP000501939">
    <property type="component" value="Chromosome"/>
</dbReference>
<name>A0A6G8S636_9GAMM</name>
<evidence type="ECO:0000313" key="2">
    <source>
        <dbReference type="EMBL" id="QIO09635.1"/>
    </source>
</evidence>
<keyword evidence="1" id="KW-1133">Transmembrane helix</keyword>
<dbReference type="EMBL" id="CP049916">
    <property type="protein sequence ID" value="QIO09635.1"/>
    <property type="molecule type" value="Genomic_DNA"/>
</dbReference>
<evidence type="ECO:0000313" key="3">
    <source>
        <dbReference type="Proteomes" id="UP000501939"/>
    </source>
</evidence>
<feature type="transmembrane region" description="Helical" evidence="1">
    <location>
        <begin position="29"/>
        <end position="46"/>
    </location>
</feature>
<evidence type="ECO:0008006" key="4">
    <source>
        <dbReference type="Google" id="ProtNLM"/>
    </source>
</evidence>
<keyword evidence="1" id="KW-0472">Membrane</keyword>
<dbReference type="AlphaFoldDB" id="A0A6G8S636"/>
<gene>
    <name evidence="2" type="ORF">G8D99_11885</name>
</gene>
<accession>A0A6G8S636</accession>
<sequence length="179" mass="21016">MINNEIKTLHNHLAYSAVSEQKLISLKKFIILNIFSLGFYLIAWIFQAWRFFLQKDHLDIRIALRTGFGVIYLYPLFLKIKNYASKENKVFDLKSLIMYLGVIITCILPEPLSYISIFSFIFFIPAFRQLNHAKRNDPDIVCIEQNKFSRGHKIVIFIGTIFWVLILFSVLWTIMQASS</sequence>
<keyword evidence="3" id="KW-1185">Reference proteome</keyword>